<dbReference type="PROSITE" id="PS50068">
    <property type="entry name" value="LDLRA_2"/>
    <property type="match status" value="1"/>
</dbReference>
<dbReference type="InterPro" id="IPR000859">
    <property type="entry name" value="CUB_dom"/>
</dbReference>
<dbReference type="InterPro" id="IPR036055">
    <property type="entry name" value="LDL_receptor-like_sf"/>
</dbReference>
<organism evidence="7 8">
    <name type="scientific">Patella caerulea</name>
    <name type="common">Rayed Mediterranean limpet</name>
    <dbReference type="NCBI Taxonomy" id="87958"/>
    <lineage>
        <taxon>Eukaryota</taxon>
        <taxon>Metazoa</taxon>
        <taxon>Spiralia</taxon>
        <taxon>Lophotrochozoa</taxon>
        <taxon>Mollusca</taxon>
        <taxon>Gastropoda</taxon>
        <taxon>Patellogastropoda</taxon>
        <taxon>Patelloidea</taxon>
        <taxon>Patellidae</taxon>
        <taxon>Patella</taxon>
    </lineage>
</organism>
<keyword evidence="5" id="KW-0732">Signal</keyword>
<feature type="signal peptide" evidence="5">
    <location>
        <begin position="1"/>
        <end position="19"/>
    </location>
</feature>
<dbReference type="InterPro" id="IPR042333">
    <property type="entry name" value="LRAD2/Mig-13-like"/>
</dbReference>
<keyword evidence="1 2" id="KW-1015">Disulfide bond</keyword>
<dbReference type="SUPFAM" id="SSF49854">
    <property type="entry name" value="Spermadhesin, CUB domain"/>
    <property type="match status" value="1"/>
</dbReference>
<comment type="caution">
    <text evidence="2">Lacks conserved residue(s) required for the propagation of feature annotation.</text>
</comment>
<dbReference type="Pfam" id="PF00057">
    <property type="entry name" value="Ldl_recept_a"/>
    <property type="match status" value="1"/>
</dbReference>
<dbReference type="PROSITE" id="PS01180">
    <property type="entry name" value="CUB"/>
    <property type="match status" value="1"/>
</dbReference>
<keyword evidence="8" id="KW-1185">Reference proteome</keyword>
<evidence type="ECO:0000259" key="6">
    <source>
        <dbReference type="PROSITE" id="PS01180"/>
    </source>
</evidence>
<dbReference type="AlphaFoldDB" id="A0AAN8J622"/>
<dbReference type="Gene3D" id="4.10.400.10">
    <property type="entry name" value="Low-density Lipoprotein Receptor"/>
    <property type="match status" value="1"/>
</dbReference>
<dbReference type="InterPro" id="IPR002172">
    <property type="entry name" value="LDrepeatLR_classA_rpt"/>
</dbReference>
<gene>
    <name evidence="7" type="ORF">SNE40_018822</name>
</gene>
<evidence type="ECO:0000313" key="7">
    <source>
        <dbReference type="EMBL" id="KAK6170422.1"/>
    </source>
</evidence>
<comment type="caution">
    <text evidence="7">The sequence shown here is derived from an EMBL/GenBank/DDBJ whole genome shotgun (WGS) entry which is preliminary data.</text>
</comment>
<dbReference type="CDD" id="cd00112">
    <property type="entry name" value="LDLa"/>
    <property type="match status" value="1"/>
</dbReference>
<dbReference type="PROSITE" id="PS01209">
    <property type="entry name" value="LDLRA_1"/>
    <property type="match status" value="1"/>
</dbReference>
<accession>A0AAN8J622</accession>
<name>A0AAN8J622_PATCE</name>
<dbReference type="PANTHER" id="PTHR24652:SF69">
    <property type="entry name" value="CUB DOMAIN-CONTAINING PROTEIN"/>
    <property type="match status" value="1"/>
</dbReference>
<evidence type="ECO:0000256" key="3">
    <source>
        <dbReference type="SAM" id="MobiDB-lite"/>
    </source>
</evidence>
<evidence type="ECO:0000256" key="2">
    <source>
        <dbReference type="PROSITE-ProRule" id="PRU00124"/>
    </source>
</evidence>
<dbReference type="Proteomes" id="UP001347796">
    <property type="component" value="Unassembled WGS sequence"/>
</dbReference>
<keyword evidence="4" id="KW-0812">Transmembrane</keyword>
<feature type="disulfide bond" evidence="2">
    <location>
        <begin position="146"/>
        <end position="158"/>
    </location>
</feature>
<dbReference type="PANTHER" id="PTHR24652">
    <property type="entry name" value="LOW-DENSITY LIPOPROTEIN RECEPTOR CLASS A DOMAIN-CONTAINING PROTEIN 2"/>
    <property type="match status" value="1"/>
</dbReference>
<feature type="region of interest" description="Disordered" evidence="3">
    <location>
        <begin position="253"/>
        <end position="272"/>
    </location>
</feature>
<dbReference type="SUPFAM" id="SSF57424">
    <property type="entry name" value="LDL receptor-like module"/>
    <property type="match status" value="1"/>
</dbReference>
<dbReference type="SMART" id="SM00192">
    <property type="entry name" value="LDLa"/>
    <property type="match status" value="1"/>
</dbReference>
<reference evidence="7 8" key="1">
    <citation type="submission" date="2024-01" db="EMBL/GenBank/DDBJ databases">
        <title>The genome of the rayed Mediterranean limpet Patella caerulea (Linnaeus, 1758).</title>
        <authorList>
            <person name="Anh-Thu Weber A."/>
            <person name="Halstead-Nussloch G."/>
        </authorList>
    </citation>
    <scope>NUCLEOTIDE SEQUENCE [LARGE SCALE GENOMIC DNA]</scope>
    <source>
        <strain evidence="7">AATW-2023a</strain>
        <tissue evidence="7">Whole specimen</tissue>
    </source>
</reference>
<evidence type="ECO:0000313" key="8">
    <source>
        <dbReference type="Proteomes" id="UP001347796"/>
    </source>
</evidence>
<proteinExistence type="predicted"/>
<protein>
    <recommendedName>
        <fullName evidence="6">CUB domain-containing protein</fullName>
    </recommendedName>
</protein>
<sequence>MFGKYIFLCLLLTIAEVSSYAPIEYMNLNCGKTMYVAAANRLKLDSYMVAGFSDNCKVQLTAADVFKSSIAVRISFLNFNVPCDEGSVVISGFGTADTSFCGYSAPSTSFKSLTDTGTVKFQKNSGVSVFTSSFDLLITEVNYGFCDSTEFECDNGDCIDEVLLTCDGNNNCGDDSDESTGVCFWTYPVIVGVSVGATVFCVVIVVLVGLRYRKRRVYTQQTIAQPFFVQPQQQYGVQPQQYGVQPQQYGVQPQQFAAGPPSYQDSIAHKKS</sequence>
<feature type="domain" description="CUB" evidence="6">
    <location>
        <begin position="30"/>
        <end position="141"/>
    </location>
</feature>
<keyword evidence="4" id="KW-0472">Membrane</keyword>
<feature type="transmembrane region" description="Helical" evidence="4">
    <location>
        <begin position="185"/>
        <end position="210"/>
    </location>
</feature>
<keyword evidence="4" id="KW-1133">Transmembrane helix</keyword>
<evidence type="ECO:0000256" key="5">
    <source>
        <dbReference type="SAM" id="SignalP"/>
    </source>
</evidence>
<dbReference type="InterPro" id="IPR035914">
    <property type="entry name" value="Sperma_CUB_dom_sf"/>
</dbReference>
<dbReference type="InterPro" id="IPR023415">
    <property type="entry name" value="LDLR_class-A_CS"/>
</dbReference>
<evidence type="ECO:0000256" key="4">
    <source>
        <dbReference type="SAM" id="Phobius"/>
    </source>
</evidence>
<dbReference type="EMBL" id="JAZGQO010000014">
    <property type="protein sequence ID" value="KAK6170422.1"/>
    <property type="molecule type" value="Genomic_DNA"/>
</dbReference>
<feature type="chain" id="PRO_5042883156" description="CUB domain-containing protein" evidence="5">
    <location>
        <begin position="20"/>
        <end position="272"/>
    </location>
</feature>
<evidence type="ECO:0000256" key="1">
    <source>
        <dbReference type="ARBA" id="ARBA00023157"/>
    </source>
</evidence>